<gene>
    <name evidence="9" type="ORF">EXIGLDRAFT_765701</name>
</gene>
<dbReference type="Gene3D" id="1.10.489.10">
    <property type="entry name" value="Chloroperoxidase-like"/>
    <property type="match status" value="1"/>
</dbReference>
<evidence type="ECO:0000259" key="8">
    <source>
        <dbReference type="PROSITE" id="PS51405"/>
    </source>
</evidence>
<comment type="similarity">
    <text evidence="7">Belongs to the chloroperoxidase family.</text>
</comment>
<keyword evidence="5" id="KW-0560">Oxidoreductase</keyword>
<evidence type="ECO:0000256" key="4">
    <source>
        <dbReference type="ARBA" id="ARBA00022723"/>
    </source>
</evidence>
<feature type="domain" description="Heme haloperoxidase family profile" evidence="8">
    <location>
        <begin position="60"/>
        <end position="270"/>
    </location>
</feature>
<dbReference type="Pfam" id="PF01328">
    <property type="entry name" value="Peroxidase_2"/>
    <property type="match status" value="1"/>
</dbReference>
<dbReference type="GO" id="GO:0046872">
    <property type="term" value="F:metal ion binding"/>
    <property type="evidence" value="ECO:0007669"/>
    <property type="project" value="UniProtKB-KW"/>
</dbReference>
<sequence length="291" mass="32347">MFLSNALRRIYFGLQDFLVGQVRTILVLGFDALLQTGNLLTFNRRFGYVIAEGKPGRGGLWPPFEAPTKADSRSPCPALNAMANHGILPRDGRGIPIAGLGPALCDTYNFSSSFAYFTLNYMAEMLQKSYAYDTFDLSDLLVHNGIEHDASLTRYDVSRQPDQAVPAQDLVDQLLASATGRDKQGNAMLTFADLTRFSTERRDHSRATNGQYTLSTFHKLFGSSNTTTLITIYGGRVDDLAVILKEERIPDGWEPRIRSRNGLTIMGMNATVLPLEFGIKERRGPRTVRLT</sequence>
<dbReference type="InParanoid" id="A0A165K9N3"/>
<dbReference type="STRING" id="1314781.A0A165K9N3"/>
<protein>
    <submittedName>
        <fullName evidence="9">Putative chloroperoxidase</fullName>
    </submittedName>
</protein>
<evidence type="ECO:0000256" key="1">
    <source>
        <dbReference type="ARBA" id="ARBA00001970"/>
    </source>
</evidence>
<evidence type="ECO:0000256" key="7">
    <source>
        <dbReference type="ARBA" id="ARBA00025795"/>
    </source>
</evidence>
<accession>A0A165K9N3</accession>
<evidence type="ECO:0000256" key="2">
    <source>
        <dbReference type="ARBA" id="ARBA00022559"/>
    </source>
</evidence>
<dbReference type="OrthoDB" id="407298at2759"/>
<evidence type="ECO:0000313" key="10">
    <source>
        <dbReference type="Proteomes" id="UP000077266"/>
    </source>
</evidence>
<evidence type="ECO:0000256" key="6">
    <source>
        <dbReference type="ARBA" id="ARBA00023004"/>
    </source>
</evidence>
<dbReference type="SUPFAM" id="SSF47571">
    <property type="entry name" value="Cloroperoxidase"/>
    <property type="match status" value="1"/>
</dbReference>
<dbReference type="InterPro" id="IPR036851">
    <property type="entry name" value="Chloroperoxidase-like_sf"/>
</dbReference>
<keyword evidence="3" id="KW-0349">Heme</keyword>
<evidence type="ECO:0000256" key="3">
    <source>
        <dbReference type="ARBA" id="ARBA00022617"/>
    </source>
</evidence>
<evidence type="ECO:0000313" key="9">
    <source>
        <dbReference type="EMBL" id="KZV96010.1"/>
    </source>
</evidence>
<keyword evidence="4" id="KW-0479">Metal-binding</keyword>
<dbReference type="PROSITE" id="PS51405">
    <property type="entry name" value="HEME_HALOPEROXIDASE"/>
    <property type="match status" value="1"/>
</dbReference>
<organism evidence="9 10">
    <name type="scientific">Exidia glandulosa HHB12029</name>
    <dbReference type="NCBI Taxonomy" id="1314781"/>
    <lineage>
        <taxon>Eukaryota</taxon>
        <taxon>Fungi</taxon>
        <taxon>Dikarya</taxon>
        <taxon>Basidiomycota</taxon>
        <taxon>Agaricomycotina</taxon>
        <taxon>Agaricomycetes</taxon>
        <taxon>Auriculariales</taxon>
        <taxon>Exidiaceae</taxon>
        <taxon>Exidia</taxon>
    </lineage>
</organism>
<dbReference type="EMBL" id="KV425948">
    <property type="protein sequence ID" value="KZV96010.1"/>
    <property type="molecule type" value="Genomic_DNA"/>
</dbReference>
<keyword evidence="2 9" id="KW-0575">Peroxidase</keyword>
<dbReference type="PANTHER" id="PTHR33577">
    <property type="entry name" value="STERIGMATOCYSTIN BIOSYNTHESIS PEROXIDASE STCC-RELATED"/>
    <property type="match status" value="1"/>
</dbReference>
<dbReference type="AlphaFoldDB" id="A0A165K9N3"/>
<dbReference type="GO" id="GO:0004601">
    <property type="term" value="F:peroxidase activity"/>
    <property type="evidence" value="ECO:0007669"/>
    <property type="project" value="UniProtKB-KW"/>
</dbReference>
<dbReference type="InterPro" id="IPR000028">
    <property type="entry name" value="Chloroperoxidase"/>
</dbReference>
<reference evidence="9 10" key="1">
    <citation type="journal article" date="2016" name="Mol. Biol. Evol.">
        <title>Comparative Genomics of Early-Diverging Mushroom-Forming Fungi Provides Insights into the Origins of Lignocellulose Decay Capabilities.</title>
        <authorList>
            <person name="Nagy L.G."/>
            <person name="Riley R."/>
            <person name="Tritt A."/>
            <person name="Adam C."/>
            <person name="Daum C."/>
            <person name="Floudas D."/>
            <person name="Sun H."/>
            <person name="Yadav J.S."/>
            <person name="Pangilinan J."/>
            <person name="Larsson K.H."/>
            <person name="Matsuura K."/>
            <person name="Barry K."/>
            <person name="Labutti K."/>
            <person name="Kuo R."/>
            <person name="Ohm R.A."/>
            <person name="Bhattacharya S.S."/>
            <person name="Shirouzu T."/>
            <person name="Yoshinaga Y."/>
            <person name="Martin F.M."/>
            <person name="Grigoriev I.V."/>
            <person name="Hibbett D.S."/>
        </authorList>
    </citation>
    <scope>NUCLEOTIDE SEQUENCE [LARGE SCALE GENOMIC DNA]</scope>
    <source>
        <strain evidence="9 10">HHB12029</strain>
    </source>
</reference>
<name>A0A165K9N3_EXIGL</name>
<evidence type="ECO:0000256" key="5">
    <source>
        <dbReference type="ARBA" id="ARBA00023002"/>
    </source>
</evidence>
<proteinExistence type="inferred from homology"/>
<comment type="cofactor">
    <cofactor evidence="1">
        <name>heme b</name>
        <dbReference type="ChEBI" id="CHEBI:60344"/>
    </cofactor>
</comment>
<dbReference type="PANTHER" id="PTHR33577:SF18">
    <property type="entry name" value="HEME HALOPEROXIDASE FAMILY PROFILE DOMAIN-CONTAINING PROTEIN"/>
    <property type="match status" value="1"/>
</dbReference>
<keyword evidence="10" id="KW-1185">Reference proteome</keyword>
<dbReference type="Proteomes" id="UP000077266">
    <property type="component" value="Unassembled WGS sequence"/>
</dbReference>
<keyword evidence="6" id="KW-0408">Iron</keyword>